<evidence type="ECO:0000313" key="1">
    <source>
        <dbReference type="EMBL" id="OMO91815.1"/>
    </source>
</evidence>
<dbReference type="Gramene" id="OMO91815">
    <property type="protein sequence ID" value="OMO91815"/>
    <property type="gene ID" value="CCACVL1_07001"/>
</dbReference>
<sequence length="48" mass="5458">FVVELKSSIKLELEFYILDSVELEPSIELEILCRARARVASYSRPGST</sequence>
<dbReference type="EMBL" id="AWWV01008277">
    <property type="protein sequence ID" value="OMO91815.1"/>
    <property type="molecule type" value="Genomic_DNA"/>
</dbReference>
<proteinExistence type="predicted"/>
<dbReference type="Proteomes" id="UP000188268">
    <property type="component" value="Unassembled WGS sequence"/>
</dbReference>
<reference evidence="1 2" key="1">
    <citation type="submission" date="2013-09" db="EMBL/GenBank/DDBJ databases">
        <title>Corchorus capsularis genome sequencing.</title>
        <authorList>
            <person name="Alam M."/>
            <person name="Haque M.S."/>
            <person name="Islam M.S."/>
            <person name="Emdad E.M."/>
            <person name="Islam M.M."/>
            <person name="Ahmed B."/>
            <person name="Halim A."/>
            <person name="Hossen Q.M.M."/>
            <person name="Hossain M.Z."/>
            <person name="Ahmed R."/>
            <person name="Khan M.M."/>
            <person name="Islam R."/>
            <person name="Rashid M.M."/>
            <person name="Khan S.A."/>
            <person name="Rahman M.S."/>
            <person name="Alam M."/>
        </authorList>
    </citation>
    <scope>NUCLEOTIDE SEQUENCE [LARGE SCALE GENOMIC DNA]</scope>
    <source>
        <strain evidence="2">cv. CVL-1</strain>
        <tissue evidence="1">Whole seedling</tissue>
    </source>
</reference>
<protein>
    <submittedName>
        <fullName evidence="1">Uncharacterized protein</fullName>
    </submittedName>
</protein>
<comment type="caution">
    <text evidence="1">The sequence shown here is derived from an EMBL/GenBank/DDBJ whole genome shotgun (WGS) entry which is preliminary data.</text>
</comment>
<organism evidence="1 2">
    <name type="scientific">Corchorus capsularis</name>
    <name type="common">Jute</name>
    <dbReference type="NCBI Taxonomy" id="210143"/>
    <lineage>
        <taxon>Eukaryota</taxon>
        <taxon>Viridiplantae</taxon>
        <taxon>Streptophyta</taxon>
        <taxon>Embryophyta</taxon>
        <taxon>Tracheophyta</taxon>
        <taxon>Spermatophyta</taxon>
        <taxon>Magnoliopsida</taxon>
        <taxon>eudicotyledons</taxon>
        <taxon>Gunneridae</taxon>
        <taxon>Pentapetalae</taxon>
        <taxon>rosids</taxon>
        <taxon>malvids</taxon>
        <taxon>Malvales</taxon>
        <taxon>Malvaceae</taxon>
        <taxon>Grewioideae</taxon>
        <taxon>Apeibeae</taxon>
        <taxon>Corchorus</taxon>
    </lineage>
</organism>
<name>A0A1R3JAG7_COCAP</name>
<evidence type="ECO:0000313" key="2">
    <source>
        <dbReference type="Proteomes" id="UP000188268"/>
    </source>
</evidence>
<accession>A0A1R3JAG7</accession>
<feature type="non-terminal residue" evidence="1">
    <location>
        <position position="1"/>
    </location>
</feature>
<keyword evidence="2" id="KW-1185">Reference proteome</keyword>
<gene>
    <name evidence="1" type="ORF">CCACVL1_07001</name>
</gene>
<dbReference type="AlphaFoldDB" id="A0A1R3JAG7"/>